<dbReference type="PANTHER" id="PTHR43479:SF7">
    <property type="entry name" value="TETR-FAMILY TRANSCRIPTIONAL REGULATOR"/>
    <property type="match status" value="1"/>
</dbReference>
<evidence type="ECO:0000256" key="2">
    <source>
        <dbReference type="PROSITE-ProRule" id="PRU00335"/>
    </source>
</evidence>
<comment type="caution">
    <text evidence="5">The sequence shown here is derived from an EMBL/GenBank/DDBJ whole genome shotgun (WGS) entry which is preliminary data.</text>
</comment>
<dbReference type="RefSeq" id="WP_107360679.1">
    <property type="nucleotide sequence ID" value="NZ_CP133242.1"/>
</dbReference>
<name>A0AAE5SZZ5_STACR</name>
<dbReference type="InterPro" id="IPR050624">
    <property type="entry name" value="HTH-type_Tx_Regulator"/>
</dbReference>
<dbReference type="Pfam" id="PF14278">
    <property type="entry name" value="TetR_C_8"/>
    <property type="match status" value="1"/>
</dbReference>
<dbReference type="InterPro" id="IPR039532">
    <property type="entry name" value="TetR_C_Firmicutes"/>
</dbReference>
<feature type="DNA-binding region" description="H-T-H motif" evidence="2">
    <location>
        <begin position="32"/>
        <end position="51"/>
    </location>
</feature>
<organism evidence="5 6">
    <name type="scientific">Staphylococcus chromogenes</name>
    <name type="common">Staphylococcus hyicus subsp. chromogenes</name>
    <dbReference type="NCBI Taxonomy" id="46126"/>
    <lineage>
        <taxon>Bacteria</taxon>
        <taxon>Bacillati</taxon>
        <taxon>Bacillota</taxon>
        <taxon>Bacilli</taxon>
        <taxon>Bacillales</taxon>
        <taxon>Staphylococcaceae</taxon>
        <taxon>Staphylococcus</taxon>
    </lineage>
</organism>
<gene>
    <name evidence="5" type="ORF">BU653_06925</name>
</gene>
<keyword evidence="3" id="KW-1133">Transmembrane helix</keyword>
<keyword evidence="1 2" id="KW-0238">DNA-binding</keyword>
<reference evidence="5 6" key="1">
    <citation type="journal article" date="2016" name="Front. Microbiol.">
        <title>Comprehensive Phylogenetic Analysis of Bovine Non-aureus Staphylococci Species Based on Whole-Genome Sequencing.</title>
        <authorList>
            <person name="Naushad S."/>
            <person name="Barkema H.W."/>
            <person name="Luby C."/>
            <person name="Condas L.A."/>
            <person name="Nobrega D.B."/>
            <person name="Carson D.A."/>
            <person name="De Buck J."/>
        </authorList>
    </citation>
    <scope>NUCLEOTIDE SEQUENCE [LARGE SCALE GENOMIC DNA]</scope>
    <source>
        <strain evidence="5 6">SNUC 505</strain>
    </source>
</reference>
<protein>
    <submittedName>
        <fullName evidence="5">TetR/AcrR family transcriptional regulator</fullName>
    </submittedName>
</protein>
<sequence length="194" mass="22505">MNKQDLRVLKTQKALMQAFTDLLKTKEFDRITVQDLCDVAFIQRSTFYRHYNDKYHLLASATKTALEHIKQAQISEQHAQNHRLRLEQYIDNLLTFVCENKAIIQHVISHNLHDEVTTIIYKQVYQTVYQQTLADMRAGKQLDINLNIYSHFLAGGLISIIINWTYASDNLQSVESVKSNIVALMDSARKAHLK</sequence>
<dbReference type="InterPro" id="IPR001647">
    <property type="entry name" value="HTH_TetR"/>
</dbReference>
<evidence type="ECO:0000256" key="1">
    <source>
        <dbReference type="ARBA" id="ARBA00023125"/>
    </source>
</evidence>
<dbReference type="PANTHER" id="PTHR43479">
    <property type="entry name" value="ACREF/ENVCD OPERON REPRESSOR-RELATED"/>
    <property type="match status" value="1"/>
</dbReference>
<feature type="domain" description="HTH tetR-type" evidence="4">
    <location>
        <begin position="9"/>
        <end position="69"/>
    </location>
</feature>
<dbReference type="Gene3D" id="1.10.357.10">
    <property type="entry name" value="Tetracycline Repressor, domain 2"/>
    <property type="match status" value="1"/>
</dbReference>
<dbReference type="PROSITE" id="PS50977">
    <property type="entry name" value="HTH_TETR_2"/>
    <property type="match status" value="1"/>
</dbReference>
<accession>A0AAE5SZZ5</accession>
<dbReference type="SUPFAM" id="SSF46689">
    <property type="entry name" value="Homeodomain-like"/>
    <property type="match status" value="1"/>
</dbReference>
<evidence type="ECO:0000313" key="6">
    <source>
        <dbReference type="Proteomes" id="UP000242704"/>
    </source>
</evidence>
<proteinExistence type="predicted"/>
<dbReference type="EMBL" id="PZBZ01000032">
    <property type="protein sequence ID" value="PTG13807.1"/>
    <property type="molecule type" value="Genomic_DNA"/>
</dbReference>
<evidence type="ECO:0000313" key="5">
    <source>
        <dbReference type="EMBL" id="PTG13807.1"/>
    </source>
</evidence>
<keyword evidence="3" id="KW-0472">Membrane</keyword>
<dbReference type="AlphaFoldDB" id="A0AAE5SZZ5"/>
<evidence type="ECO:0000259" key="4">
    <source>
        <dbReference type="PROSITE" id="PS50977"/>
    </source>
</evidence>
<dbReference type="GO" id="GO:0003677">
    <property type="term" value="F:DNA binding"/>
    <property type="evidence" value="ECO:0007669"/>
    <property type="project" value="UniProtKB-UniRule"/>
</dbReference>
<keyword evidence="3" id="KW-0812">Transmembrane</keyword>
<evidence type="ECO:0000256" key="3">
    <source>
        <dbReference type="SAM" id="Phobius"/>
    </source>
</evidence>
<dbReference type="InterPro" id="IPR009057">
    <property type="entry name" value="Homeodomain-like_sf"/>
</dbReference>
<feature type="transmembrane region" description="Helical" evidence="3">
    <location>
        <begin position="146"/>
        <end position="166"/>
    </location>
</feature>
<dbReference type="Proteomes" id="UP000242704">
    <property type="component" value="Unassembled WGS sequence"/>
</dbReference>